<protein>
    <submittedName>
        <fullName evidence="2">DUF512 domain-containing protein</fullName>
    </submittedName>
</protein>
<organism evidence="2 3">
    <name type="scientific">Candidatus Magnetobacterium casense</name>
    <dbReference type="NCBI Taxonomy" id="1455061"/>
    <lineage>
        <taxon>Bacteria</taxon>
        <taxon>Pseudomonadati</taxon>
        <taxon>Nitrospirota</taxon>
        <taxon>Thermodesulfovibrionia</taxon>
        <taxon>Thermodesulfovibrionales</taxon>
        <taxon>Candidatus Magnetobacteriaceae</taxon>
        <taxon>Candidatus Magnetobacterium</taxon>
    </lineage>
</organism>
<comment type="caution">
    <text evidence="2">The sequence shown here is derived from an EMBL/GenBank/DDBJ whole genome shotgun (WGS) entry which is preliminary data.</text>
</comment>
<dbReference type="Proteomes" id="UP001196980">
    <property type="component" value="Unassembled WGS sequence"/>
</dbReference>
<reference evidence="2 3" key="1">
    <citation type="journal article" date="2020" name="J Geophys Res Biogeosci">
        <title>Magnetotaxis as an Adaptation to Enable Bacterial Shuttling of Microbial Sulfur and Sulfur Cycling Across Aquatic Oxic#Anoxic Interfaces.</title>
        <authorList>
            <person name="Li J."/>
            <person name="Liu P."/>
            <person name="Wang J."/>
            <person name="Roberts A.P."/>
            <person name="Pan Y."/>
        </authorList>
    </citation>
    <scope>NUCLEOTIDE SEQUENCE [LARGE SCALE GENOMIC DNA]</scope>
    <source>
        <strain evidence="2 3">MYR-1_YQ</strain>
    </source>
</reference>
<gene>
    <name evidence="2" type="ORF">HWQ67_11675</name>
</gene>
<dbReference type="InterPro" id="IPR041489">
    <property type="entry name" value="PDZ_6"/>
</dbReference>
<dbReference type="Pfam" id="PF19238">
    <property type="entry name" value="Radical_SAM_2"/>
    <property type="match status" value="1"/>
</dbReference>
<dbReference type="EMBL" id="JABXWD010000219">
    <property type="protein sequence ID" value="MBV6342246.1"/>
    <property type="molecule type" value="Genomic_DNA"/>
</dbReference>
<proteinExistence type="predicted"/>
<evidence type="ECO:0000313" key="3">
    <source>
        <dbReference type="Proteomes" id="UP001196980"/>
    </source>
</evidence>
<feature type="domain" description="PDZ" evidence="1">
    <location>
        <begin position="9"/>
        <end position="73"/>
    </location>
</feature>
<dbReference type="Pfam" id="PF17820">
    <property type="entry name" value="PDZ_6"/>
    <property type="match status" value="1"/>
</dbReference>
<dbReference type="SMART" id="SM00228">
    <property type="entry name" value="PDZ"/>
    <property type="match status" value="1"/>
</dbReference>
<dbReference type="RefSeq" id="WP_218252868.1">
    <property type="nucleotide sequence ID" value="NZ_JABXWD010000219.1"/>
</dbReference>
<name>A0ABS6S0A1_9BACT</name>
<sequence length="433" mass="47827">MTDTVANKILSVYPDSPAAEAGIRPGDELLSINGNAINDEIDLTFYAADTTDELEVVIRRRGRLIHVSIPLDEQQWLGIELQSFKIKTCKNHCPFCFVSQLPRGLRRTLYIKDEDYRMSFLYGGYITLTNLTPEEKTRIVQQRLSPLYVSVHTTDNALSQHLLGNPDSVDILGEIGFFASNRITLHTQIVLCPGLNDGQNLRRTISDLAGFFPYVESIAVVPVGLTAHGKKRVNPVTRADAQNALDLIGRLQGEFLNRHGQVIVYAADELYLRAEVDIPPLSHYGELPQVENGVGLIASFLDGAQGFEGLRRTPKRTAATFTAMSFYPFLRDFARTLHEKTTYNLRVVPVENKFFGTSVTVTGLLTGGDVINALGNQIKKGEVLLIPDIVLRAAGDVFLDDVTVAGIGDALRVRAEVIESTFDGLITALEELR</sequence>
<dbReference type="PROSITE" id="PS50106">
    <property type="entry name" value="PDZ"/>
    <property type="match status" value="1"/>
</dbReference>
<accession>A0ABS6S0A1</accession>
<dbReference type="InterPro" id="IPR045375">
    <property type="entry name" value="Put_radical_SAM-like_N"/>
</dbReference>
<dbReference type="InterPro" id="IPR007549">
    <property type="entry name" value="DUF512"/>
</dbReference>
<dbReference type="Pfam" id="PF04459">
    <property type="entry name" value="DUF512"/>
    <property type="match status" value="1"/>
</dbReference>
<evidence type="ECO:0000259" key="1">
    <source>
        <dbReference type="PROSITE" id="PS50106"/>
    </source>
</evidence>
<dbReference type="InterPro" id="IPR001478">
    <property type="entry name" value="PDZ"/>
</dbReference>
<evidence type="ECO:0000313" key="2">
    <source>
        <dbReference type="EMBL" id="MBV6342246.1"/>
    </source>
</evidence>
<keyword evidence="3" id="KW-1185">Reference proteome</keyword>